<feature type="chain" id="PRO_5028888061" description="DUF2946 domain-containing protein" evidence="1">
    <location>
        <begin position="26"/>
        <end position="116"/>
    </location>
</feature>
<comment type="caution">
    <text evidence="2">The sequence shown here is derived from an EMBL/GenBank/DDBJ whole genome shotgun (WGS) entry which is preliminary data.</text>
</comment>
<protein>
    <recommendedName>
        <fullName evidence="4">DUF2946 domain-containing protein</fullName>
    </recommendedName>
</protein>
<evidence type="ECO:0008006" key="4">
    <source>
        <dbReference type="Google" id="ProtNLM"/>
    </source>
</evidence>
<sequence length="116" mass="12050">MRRMIHPLQAIALALLLVLTGQSMALMRTAPDPAGQMVLCTGTGPITVLTDENGQPVGAPHICPDCAMSLFAAVPAAPEMPPRPAMRSEAAVVRAPVSTRQAAYVVPSARDPPALS</sequence>
<feature type="signal peptide" evidence="1">
    <location>
        <begin position="1"/>
        <end position="25"/>
    </location>
</feature>
<dbReference type="Proteomes" id="UP000483078">
    <property type="component" value="Unassembled WGS sequence"/>
</dbReference>
<proteinExistence type="predicted"/>
<dbReference type="AlphaFoldDB" id="A0A7C9HN45"/>
<dbReference type="EMBL" id="VENJ01000011">
    <property type="protein sequence ID" value="MTJ04803.1"/>
    <property type="molecule type" value="Genomic_DNA"/>
</dbReference>
<evidence type="ECO:0000313" key="3">
    <source>
        <dbReference type="Proteomes" id="UP000483078"/>
    </source>
</evidence>
<keyword evidence="1" id="KW-0732">Signal</keyword>
<reference evidence="2 3" key="1">
    <citation type="submission" date="2019-06" db="EMBL/GenBank/DDBJ databases">
        <title>Enrichment of Autotrophic Halophilic Microorganisms from Red Sea Brine Pool Using Microbial Electrosynthesis System.</title>
        <authorList>
            <person name="Alqahtani M.F."/>
            <person name="Bajracharya S."/>
            <person name="Katuri K.P."/>
            <person name="Ali M."/>
            <person name="Saikaly P.E."/>
        </authorList>
    </citation>
    <scope>NUCLEOTIDE SEQUENCE [LARGE SCALE GENOMIC DNA]</scope>
    <source>
        <strain evidence="2">MES6</strain>
    </source>
</reference>
<evidence type="ECO:0000256" key="1">
    <source>
        <dbReference type="SAM" id="SignalP"/>
    </source>
</evidence>
<organism evidence="2 3">
    <name type="scientific">Sediminimonas qiaohouensis</name>
    <dbReference type="NCBI Taxonomy" id="552061"/>
    <lineage>
        <taxon>Bacteria</taxon>
        <taxon>Pseudomonadati</taxon>
        <taxon>Pseudomonadota</taxon>
        <taxon>Alphaproteobacteria</taxon>
        <taxon>Rhodobacterales</taxon>
        <taxon>Roseobacteraceae</taxon>
        <taxon>Sediminimonas</taxon>
    </lineage>
</organism>
<gene>
    <name evidence="2" type="ORF">FH759_08955</name>
</gene>
<accession>A0A7C9HN45</accession>
<name>A0A7C9HN45_9RHOB</name>
<evidence type="ECO:0000313" key="2">
    <source>
        <dbReference type="EMBL" id="MTJ04803.1"/>
    </source>
</evidence>